<accession>A0ABS4GEX8</accession>
<evidence type="ECO:0000313" key="3">
    <source>
        <dbReference type="Proteomes" id="UP001519342"/>
    </source>
</evidence>
<gene>
    <name evidence="2" type="ORF">J2Z76_002113</name>
</gene>
<feature type="transmembrane region" description="Helical" evidence="1">
    <location>
        <begin position="233"/>
        <end position="252"/>
    </location>
</feature>
<dbReference type="EMBL" id="JAGGKS010000006">
    <property type="protein sequence ID" value="MBP1926248.1"/>
    <property type="molecule type" value="Genomic_DNA"/>
</dbReference>
<feature type="transmembrane region" description="Helical" evidence="1">
    <location>
        <begin position="136"/>
        <end position="155"/>
    </location>
</feature>
<feature type="transmembrane region" description="Helical" evidence="1">
    <location>
        <begin position="329"/>
        <end position="357"/>
    </location>
</feature>
<evidence type="ECO:0000313" key="2">
    <source>
        <dbReference type="EMBL" id="MBP1926248.1"/>
    </source>
</evidence>
<organism evidence="2 3">
    <name type="scientific">Sedimentibacter acidaminivorans</name>
    <dbReference type="NCBI Taxonomy" id="913099"/>
    <lineage>
        <taxon>Bacteria</taxon>
        <taxon>Bacillati</taxon>
        <taxon>Bacillota</taxon>
        <taxon>Tissierellia</taxon>
        <taxon>Sedimentibacter</taxon>
    </lineage>
</organism>
<dbReference type="Pfam" id="PF07613">
    <property type="entry name" value="DUF1576"/>
    <property type="match status" value="2"/>
</dbReference>
<dbReference type="InterPro" id="IPR011470">
    <property type="entry name" value="DUF1576"/>
</dbReference>
<dbReference type="RefSeq" id="WP_245210416.1">
    <property type="nucleotide sequence ID" value="NZ_JAGGKS010000006.1"/>
</dbReference>
<proteinExistence type="predicted"/>
<feature type="transmembrane region" description="Helical" evidence="1">
    <location>
        <begin position="195"/>
        <end position="213"/>
    </location>
</feature>
<keyword evidence="3" id="KW-1185">Reference proteome</keyword>
<sequence length="422" mass="46237">MPEPERRDIEIKIGRLGNLEILLILPSIMLIMAFLLDSPSDVLHGLYKMIISPDVLLTDYLEIGGIGATFFNASILAFTNIFIIYKLKLKVNGALIAAIFTIIGFSFLGKNIFNVWPMYLGGYLYVKYQKIEFKNILVIIMFSTALAPVTSELAFGLNTSLWISLPVGIIFGIFCGFIITPLSSHMNRLHDGYNLYNIGFTAGLLGTLINSLLKSFGVNIKQQQILSTEYDLILKLFLTGFFIIIIIVGFIINRKSFKGYTKILNFSGRLVSDYTQLVGYGLTFVNMGIMGLVSMFYVIALNVTFNGPIVGAIFTIVGFAAFGKHPRNTIPIMIGVLICGFVTIFDTQSTIVIMAGLFGTTLAPLAGKYGIFVGLMAGFIHLTMVMNIGIIHGGINLYNNGFSGGLVAAILFPLLNSIKKGD</sequence>
<name>A0ABS4GEX8_9FIRM</name>
<comment type="caution">
    <text evidence="2">The sequence shown here is derived from an EMBL/GenBank/DDBJ whole genome shotgun (WGS) entry which is preliminary data.</text>
</comment>
<keyword evidence="1" id="KW-1133">Transmembrane helix</keyword>
<feature type="transmembrane region" description="Helical" evidence="1">
    <location>
        <begin position="21"/>
        <end position="40"/>
    </location>
</feature>
<evidence type="ECO:0000256" key="1">
    <source>
        <dbReference type="SAM" id="Phobius"/>
    </source>
</evidence>
<feature type="transmembrane region" description="Helical" evidence="1">
    <location>
        <begin position="277"/>
        <end position="298"/>
    </location>
</feature>
<feature type="transmembrane region" description="Helical" evidence="1">
    <location>
        <begin position="369"/>
        <end position="391"/>
    </location>
</feature>
<feature type="transmembrane region" description="Helical" evidence="1">
    <location>
        <begin position="60"/>
        <end position="83"/>
    </location>
</feature>
<feature type="transmembrane region" description="Helical" evidence="1">
    <location>
        <begin position="397"/>
        <end position="415"/>
    </location>
</feature>
<feature type="transmembrane region" description="Helical" evidence="1">
    <location>
        <begin position="95"/>
        <end position="116"/>
    </location>
</feature>
<protein>
    <submittedName>
        <fullName evidence="2">MFS family permease</fullName>
    </submittedName>
</protein>
<dbReference type="Proteomes" id="UP001519342">
    <property type="component" value="Unassembled WGS sequence"/>
</dbReference>
<keyword evidence="1" id="KW-0812">Transmembrane</keyword>
<feature type="transmembrane region" description="Helical" evidence="1">
    <location>
        <begin position="162"/>
        <end position="183"/>
    </location>
</feature>
<keyword evidence="1" id="KW-0472">Membrane</keyword>
<feature type="transmembrane region" description="Helical" evidence="1">
    <location>
        <begin position="305"/>
        <end position="323"/>
    </location>
</feature>
<reference evidence="2 3" key="1">
    <citation type="submission" date="2021-03" db="EMBL/GenBank/DDBJ databases">
        <title>Genomic Encyclopedia of Type Strains, Phase IV (KMG-IV): sequencing the most valuable type-strain genomes for metagenomic binning, comparative biology and taxonomic classification.</title>
        <authorList>
            <person name="Goeker M."/>
        </authorList>
    </citation>
    <scope>NUCLEOTIDE SEQUENCE [LARGE SCALE GENOMIC DNA]</scope>
    <source>
        <strain evidence="2 3">DSM 24004</strain>
    </source>
</reference>